<evidence type="ECO:0000256" key="1">
    <source>
        <dbReference type="SAM" id="MobiDB-lite"/>
    </source>
</evidence>
<protein>
    <submittedName>
        <fullName evidence="2">Uncharacterized protein</fullName>
    </submittedName>
</protein>
<feature type="region of interest" description="Disordered" evidence="1">
    <location>
        <begin position="1"/>
        <end position="126"/>
    </location>
</feature>
<accession>A0A9N7YDL5</accession>
<organism evidence="2 3">
    <name type="scientific">Pleuronectes platessa</name>
    <name type="common">European plaice</name>
    <dbReference type="NCBI Taxonomy" id="8262"/>
    <lineage>
        <taxon>Eukaryota</taxon>
        <taxon>Metazoa</taxon>
        <taxon>Chordata</taxon>
        <taxon>Craniata</taxon>
        <taxon>Vertebrata</taxon>
        <taxon>Euteleostomi</taxon>
        <taxon>Actinopterygii</taxon>
        <taxon>Neopterygii</taxon>
        <taxon>Teleostei</taxon>
        <taxon>Neoteleostei</taxon>
        <taxon>Acanthomorphata</taxon>
        <taxon>Carangaria</taxon>
        <taxon>Pleuronectiformes</taxon>
        <taxon>Pleuronectoidei</taxon>
        <taxon>Pleuronectidae</taxon>
        <taxon>Pleuronectes</taxon>
    </lineage>
</organism>
<sequence>MLGVDVRSFQKEKQRSSTSASWSDGPEASARWKPHESSGSTVKTDEEEEPHTKKRKTPGTREPEQSRQDANEPELYTNVSLVKPSPHGRVHRSEARGVGRVNTIPPRRPISAPEGCGKPADAGAFE</sequence>
<feature type="compositionally biased region" description="Basic and acidic residues" evidence="1">
    <location>
        <begin position="59"/>
        <end position="70"/>
    </location>
</feature>
<name>A0A9N7YDL5_PLEPL</name>
<dbReference type="AlphaFoldDB" id="A0A9N7YDL5"/>
<comment type="caution">
    <text evidence="2">The sequence shown here is derived from an EMBL/GenBank/DDBJ whole genome shotgun (WGS) entry which is preliminary data.</text>
</comment>
<evidence type="ECO:0000313" key="3">
    <source>
        <dbReference type="Proteomes" id="UP001153269"/>
    </source>
</evidence>
<evidence type="ECO:0000313" key="2">
    <source>
        <dbReference type="EMBL" id="CAB1421801.1"/>
    </source>
</evidence>
<gene>
    <name evidence="2" type="ORF">PLEPLA_LOCUS9689</name>
</gene>
<reference evidence="2" key="1">
    <citation type="submission" date="2020-03" db="EMBL/GenBank/DDBJ databases">
        <authorList>
            <person name="Weist P."/>
        </authorList>
    </citation>
    <scope>NUCLEOTIDE SEQUENCE</scope>
</reference>
<proteinExistence type="predicted"/>
<dbReference type="Proteomes" id="UP001153269">
    <property type="component" value="Unassembled WGS sequence"/>
</dbReference>
<keyword evidence="3" id="KW-1185">Reference proteome</keyword>
<dbReference type="EMBL" id="CADEAL010000546">
    <property type="protein sequence ID" value="CAB1421801.1"/>
    <property type="molecule type" value="Genomic_DNA"/>
</dbReference>